<dbReference type="SUPFAM" id="SSF55620">
    <property type="entry name" value="Tetrahydrobiopterin biosynthesis enzymes-like"/>
    <property type="match status" value="1"/>
</dbReference>
<gene>
    <name evidence="2" type="ORF">IPJ38_22675</name>
</gene>
<proteinExistence type="predicted"/>
<comment type="caution">
    <text evidence="2">The sequence shown here is derived from an EMBL/GenBank/DDBJ whole genome shotgun (WGS) entry which is preliminary data.</text>
</comment>
<dbReference type="InterPro" id="IPR043133">
    <property type="entry name" value="GTP-CH-I_C/QueF"/>
</dbReference>
<dbReference type="Gene3D" id="3.30.1130.10">
    <property type="match status" value="1"/>
</dbReference>
<organism evidence="2 3">
    <name type="scientific">Candidatus Dechloromonas phosphorivorans</name>
    <dbReference type="NCBI Taxonomy" id="2899244"/>
    <lineage>
        <taxon>Bacteria</taxon>
        <taxon>Pseudomonadati</taxon>
        <taxon>Pseudomonadota</taxon>
        <taxon>Betaproteobacteria</taxon>
        <taxon>Rhodocyclales</taxon>
        <taxon>Azonexaceae</taxon>
        <taxon>Dechloromonas</taxon>
    </lineage>
</organism>
<accession>A0A935N2F1</accession>
<dbReference type="EMBL" id="JADJMS010000052">
    <property type="protein sequence ID" value="MBK7417470.1"/>
    <property type="molecule type" value="Genomic_DNA"/>
</dbReference>
<dbReference type="AlphaFoldDB" id="A0A935N2F1"/>
<evidence type="ECO:0000259" key="1">
    <source>
        <dbReference type="Pfam" id="PF02152"/>
    </source>
</evidence>
<protein>
    <submittedName>
        <fullName evidence="2">Dihydroneopterin aldolase</fullName>
    </submittedName>
</protein>
<dbReference type="Pfam" id="PF02152">
    <property type="entry name" value="FolB"/>
    <property type="match status" value="1"/>
</dbReference>
<name>A0A935N2F1_9RHOO</name>
<evidence type="ECO:0000313" key="3">
    <source>
        <dbReference type="Proteomes" id="UP000739411"/>
    </source>
</evidence>
<feature type="domain" description="Dihydroneopterin aldolase/epimerase" evidence="1">
    <location>
        <begin position="4"/>
        <end position="86"/>
    </location>
</feature>
<dbReference type="GO" id="GO:0006760">
    <property type="term" value="P:folic acid-containing compound metabolic process"/>
    <property type="evidence" value="ECO:0007669"/>
    <property type="project" value="InterPro"/>
</dbReference>
<reference evidence="2 3" key="1">
    <citation type="submission" date="2020-10" db="EMBL/GenBank/DDBJ databases">
        <title>Connecting structure to function with the recovery of over 1000 high-quality activated sludge metagenome-assembled genomes encoding full-length rRNA genes using long-read sequencing.</title>
        <authorList>
            <person name="Singleton C.M."/>
            <person name="Petriglieri F."/>
            <person name="Kristensen J.M."/>
            <person name="Kirkegaard R.H."/>
            <person name="Michaelsen T.Y."/>
            <person name="Andersen M.H."/>
            <person name="Karst S.M."/>
            <person name="Dueholm M.S."/>
            <person name="Nielsen P.H."/>
            <person name="Albertsen M."/>
        </authorList>
    </citation>
    <scope>NUCLEOTIDE SEQUENCE [LARGE SCALE GENOMIC DNA]</scope>
    <source>
        <strain evidence="2">EsbW_18-Q3-R4-48_BATAC.463</strain>
    </source>
</reference>
<evidence type="ECO:0000313" key="2">
    <source>
        <dbReference type="EMBL" id="MBK7417470.1"/>
    </source>
</evidence>
<dbReference type="InterPro" id="IPR006157">
    <property type="entry name" value="FolB_dom"/>
</dbReference>
<dbReference type="Proteomes" id="UP000739411">
    <property type="component" value="Unassembled WGS sequence"/>
</dbReference>
<sequence length="105" mass="11694">MKKHGPQAVVVHAEAYAPMDAIANPHDIKDVVDYEVIFLAIRKLEENSHCECLESSVLEVMDAIFSIAVVNSAFVSMHKPHVYKGQATPAISLAMTREQWEKMQG</sequence>
<dbReference type="GO" id="GO:0004150">
    <property type="term" value="F:dihydroneopterin aldolase activity"/>
    <property type="evidence" value="ECO:0007669"/>
    <property type="project" value="InterPro"/>
</dbReference>